<reference evidence="2 3" key="1">
    <citation type="submission" date="2020-03" db="EMBL/GenBank/DDBJ databases">
        <title>Salinimicrobium sp. nov, isolated from SCS.</title>
        <authorList>
            <person name="Cao W.R."/>
        </authorList>
    </citation>
    <scope>NUCLEOTIDE SEQUENCE [LARGE SCALE GENOMIC DNA]</scope>
    <source>
        <strain evidence="3">J15B91</strain>
    </source>
</reference>
<name>A0ABX1CZK7_9FLAO</name>
<sequence length="133" mass="15990">MKTRTLFTFITFFSIVLLFSSPAVSQTMMQPEPSQELEKAAKETTQKWENELSLSAKQMSLMEKKFVEFAIKRNRILQSKMREEVKTKHLLELEVLENREMRDILTKPQYDRYIMLKRNWEKERSAQQNKQKP</sequence>
<proteinExistence type="predicted"/>
<protein>
    <recommendedName>
        <fullName evidence="4">DUF4890 domain-containing protein</fullName>
    </recommendedName>
</protein>
<comment type="caution">
    <text evidence="2">The sequence shown here is derived from an EMBL/GenBank/DDBJ whole genome shotgun (WGS) entry which is preliminary data.</text>
</comment>
<gene>
    <name evidence="2" type="ORF">HC175_06405</name>
</gene>
<feature type="signal peptide" evidence="1">
    <location>
        <begin position="1"/>
        <end position="25"/>
    </location>
</feature>
<evidence type="ECO:0000313" key="3">
    <source>
        <dbReference type="Proteomes" id="UP000703674"/>
    </source>
</evidence>
<evidence type="ECO:0008006" key="4">
    <source>
        <dbReference type="Google" id="ProtNLM"/>
    </source>
</evidence>
<evidence type="ECO:0000256" key="1">
    <source>
        <dbReference type="SAM" id="SignalP"/>
    </source>
</evidence>
<dbReference type="Proteomes" id="UP000703674">
    <property type="component" value="Unassembled WGS sequence"/>
</dbReference>
<keyword evidence="3" id="KW-1185">Reference proteome</keyword>
<evidence type="ECO:0000313" key="2">
    <source>
        <dbReference type="EMBL" id="NJW52547.1"/>
    </source>
</evidence>
<accession>A0ABX1CZK7</accession>
<dbReference type="RefSeq" id="WP_168137667.1">
    <property type="nucleotide sequence ID" value="NZ_JAAVJR010000003.1"/>
</dbReference>
<dbReference type="EMBL" id="JAAVJR010000003">
    <property type="protein sequence ID" value="NJW52547.1"/>
    <property type="molecule type" value="Genomic_DNA"/>
</dbReference>
<feature type="chain" id="PRO_5047111403" description="DUF4890 domain-containing protein" evidence="1">
    <location>
        <begin position="26"/>
        <end position="133"/>
    </location>
</feature>
<organism evidence="2 3">
    <name type="scientific">Salinimicrobium oceani</name>
    <dbReference type="NCBI Taxonomy" id="2722702"/>
    <lineage>
        <taxon>Bacteria</taxon>
        <taxon>Pseudomonadati</taxon>
        <taxon>Bacteroidota</taxon>
        <taxon>Flavobacteriia</taxon>
        <taxon>Flavobacteriales</taxon>
        <taxon>Flavobacteriaceae</taxon>
        <taxon>Salinimicrobium</taxon>
    </lineage>
</organism>
<keyword evidence="1" id="KW-0732">Signal</keyword>